<reference evidence="1" key="1">
    <citation type="submission" date="2013-10" db="EMBL/GenBank/DDBJ databases">
        <title>Genomic analysis of the causative agents of coccidiosis in chickens.</title>
        <authorList>
            <person name="Reid A.J."/>
            <person name="Blake D."/>
            <person name="Billington K."/>
            <person name="Browne H."/>
            <person name="Dunn M."/>
            <person name="Hung S."/>
            <person name="Kawahara F."/>
            <person name="Miranda-Saavedra D."/>
            <person name="Mourier T."/>
            <person name="Nagra H."/>
            <person name="Otto T.D."/>
            <person name="Rawlings N."/>
            <person name="Sanchez A."/>
            <person name="Sanders M."/>
            <person name="Subramaniam C."/>
            <person name="Tay Y."/>
            <person name="Dear P."/>
            <person name="Doerig C."/>
            <person name="Gruber A."/>
            <person name="Parkinson J."/>
            <person name="Shirley M."/>
            <person name="Wan K.L."/>
            <person name="Berriman M."/>
            <person name="Tomley F."/>
            <person name="Pain A."/>
        </authorList>
    </citation>
    <scope>NUCLEOTIDE SEQUENCE [LARGE SCALE GENOMIC DNA]</scope>
    <source>
        <strain evidence="1">Weybridge</strain>
    </source>
</reference>
<name>U6LY49_EIMMA</name>
<reference evidence="1" key="2">
    <citation type="submission" date="2013-10" db="EMBL/GenBank/DDBJ databases">
        <authorList>
            <person name="Aslett M."/>
        </authorList>
    </citation>
    <scope>NUCLEOTIDE SEQUENCE [LARGE SCALE GENOMIC DNA]</scope>
    <source>
        <strain evidence="1">Weybridge</strain>
    </source>
</reference>
<proteinExistence type="predicted"/>
<sequence length="64" mass="7237">MPRFVLTWFVNTTIKCGAAEDSILRHCAMRIDLQIHVVSDGEELEVSAERERATQSNAAHPKTR</sequence>
<dbReference type="Proteomes" id="UP000030763">
    <property type="component" value="Unassembled WGS sequence"/>
</dbReference>
<dbReference type="EMBL" id="HG719035">
    <property type="protein sequence ID" value="CDJ56661.1"/>
    <property type="molecule type" value="Genomic_DNA"/>
</dbReference>
<dbReference type="RefSeq" id="XP_013333312.1">
    <property type="nucleotide sequence ID" value="XM_013477858.1"/>
</dbReference>
<dbReference type="GeneID" id="25339665"/>
<dbReference type="VEuPathDB" id="ToxoDB:EMWEY_00056790"/>
<gene>
    <name evidence="1" type="ORF">EMWEY_00056790</name>
</gene>
<dbReference type="AlphaFoldDB" id="U6LY49"/>
<protein>
    <submittedName>
        <fullName evidence="1">Uncharacterized protein</fullName>
    </submittedName>
</protein>
<accession>U6LY49</accession>
<evidence type="ECO:0000313" key="1">
    <source>
        <dbReference type="EMBL" id="CDJ56661.1"/>
    </source>
</evidence>
<organism evidence="1 2">
    <name type="scientific">Eimeria maxima</name>
    <name type="common">Coccidian parasite</name>
    <dbReference type="NCBI Taxonomy" id="5804"/>
    <lineage>
        <taxon>Eukaryota</taxon>
        <taxon>Sar</taxon>
        <taxon>Alveolata</taxon>
        <taxon>Apicomplexa</taxon>
        <taxon>Conoidasida</taxon>
        <taxon>Coccidia</taxon>
        <taxon>Eucoccidiorida</taxon>
        <taxon>Eimeriorina</taxon>
        <taxon>Eimeriidae</taxon>
        <taxon>Eimeria</taxon>
    </lineage>
</organism>
<evidence type="ECO:0000313" key="2">
    <source>
        <dbReference type="Proteomes" id="UP000030763"/>
    </source>
</evidence>
<keyword evidence="2" id="KW-1185">Reference proteome</keyword>
<feature type="non-terminal residue" evidence="1">
    <location>
        <position position="64"/>
    </location>
</feature>